<dbReference type="SMART" id="SM00248">
    <property type="entry name" value="ANK"/>
    <property type="match status" value="11"/>
</dbReference>
<dbReference type="InterPro" id="IPR002110">
    <property type="entry name" value="Ankyrin_rpt"/>
</dbReference>
<feature type="repeat" description="ANK" evidence="1">
    <location>
        <begin position="664"/>
        <end position="696"/>
    </location>
</feature>
<feature type="repeat" description="ANK" evidence="1">
    <location>
        <begin position="565"/>
        <end position="597"/>
    </location>
</feature>
<evidence type="ECO:0008006" key="6">
    <source>
        <dbReference type="Google" id="ProtNLM"/>
    </source>
</evidence>
<name>A0AAV9Q4L1_9PEZI</name>
<gene>
    <name evidence="4" type="ORF">LTR25_006883</name>
</gene>
<dbReference type="PROSITE" id="PS50088">
    <property type="entry name" value="ANK_REPEAT"/>
    <property type="match status" value="10"/>
</dbReference>
<dbReference type="PROSITE" id="PS50297">
    <property type="entry name" value="ANK_REP_REGION"/>
    <property type="match status" value="8"/>
</dbReference>
<dbReference type="SUPFAM" id="SSF48403">
    <property type="entry name" value="Ankyrin repeat"/>
    <property type="match status" value="1"/>
</dbReference>
<evidence type="ECO:0000259" key="3">
    <source>
        <dbReference type="Pfam" id="PF26640"/>
    </source>
</evidence>
<keyword evidence="1" id="KW-0040">ANK repeat</keyword>
<sequence>MHLLHTRTRRLENFQGHDIPPYAILSHTWDREELTFQDLKSYTARWKPGYAKVRRACEIAAEHGFEYIWIDTCCIEKESSAALSEAINSMYRWYQEAAVCFAYLADVRLGTVAPDSLFANRSFFKSRWFTRGWTLQELIAPETVIFLDREWQEIGTKATLKELLSSTTGIPTNILLDGGDLHTISVAQRMSWASKRQTTRLEDRAYSLMGIFGVNMPLLYGEGDGAFIRLQEEILKITDDYSIFAWRSSDLDSAGLLARSPDAFRGCHKFVSYGLATSPDDAMSITTRGISLPLRFVETNGSDFLQAVLPCRHSELQLHVAIHVQALSQAKNYFRRVRAEELPLIDLEQHRASARRRVWIQHQHQLPKRASPLLSRAAASNNVQMVKWLLDHGVNPDSGFHNGYSPIANAVLSRNEETVELLIAHGAQLNLPTPHGYSPLHIAVANGHEAMVARLLKAGAYMTHTDGRLIIKAAQDGHEGIVKLLLEHGADPDHQDHHPEMRPLNVALARGHIGVARLLLQKGADWEFQDRHGLTMLGRAALRGYDNIARPLLDADANLEHTDSHGCTPLMLGAREGHAHVVKLFLDKGARYEVTDRTGRTPLTWAAFYGHTSALELLLEHGARLDAEDGDGETALRWTAYNDYEGTARALIEHGADLEARNRLGQTPLILAALKGHAAVVRLLLDCGADVEARDTRECFTPLMWALCRGTWLVVQTLLEHGADPTAEDEDGSTVLSLARERNLQRHAPETMRLLESSLARSTKLSGNGGLW</sequence>
<evidence type="ECO:0000256" key="1">
    <source>
        <dbReference type="PROSITE-ProRule" id="PRU00023"/>
    </source>
</evidence>
<evidence type="ECO:0000259" key="2">
    <source>
        <dbReference type="Pfam" id="PF06985"/>
    </source>
</evidence>
<dbReference type="Gene3D" id="1.25.40.20">
    <property type="entry name" value="Ankyrin repeat-containing domain"/>
    <property type="match status" value="5"/>
</dbReference>
<dbReference type="PRINTS" id="PR01415">
    <property type="entry name" value="ANKYRIN"/>
</dbReference>
<dbReference type="InterPro" id="IPR010730">
    <property type="entry name" value="HET"/>
</dbReference>
<reference evidence="4 5" key="1">
    <citation type="submission" date="2023-06" db="EMBL/GenBank/DDBJ databases">
        <title>Black Yeasts Isolated from many extreme environments.</title>
        <authorList>
            <person name="Coleine C."/>
            <person name="Stajich J.E."/>
            <person name="Selbmann L."/>
        </authorList>
    </citation>
    <scope>NUCLEOTIDE SEQUENCE [LARGE SCALE GENOMIC DNA]</scope>
    <source>
        <strain evidence="4 5">CCFEE 5887</strain>
    </source>
</reference>
<feature type="domain" description="Heterokaryon incompatibility" evidence="2">
    <location>
        <begin position="22"/>
        <end position="106"/>
    </location>
</feature>
<evidence type="ECO:0000313" key="4">
    <source>
        <dbReference type="EMBL" id="KAK5533903.1"/>
    </source>
</evidence>
<feature type="domain" description="DUF8212" evidence="3">
    <location>
        <begin position="226"/>
        <end position="253"/>
    </location>
</feature>
<dbReference type="InterPro" id="IPR058525">
    <property type="entry name" value="DUF8212"/>
</dbReference>
<feature type="repeat" description="ANK" evidence="1">
    <location>
        <begin position="435"/>
        <end position="467"/>
    </location>
</feature>
<dbReference type="PANTHER" id="PTHR10622:SF12">
    <property type="entry name" value="HET DOMAIN-CONTAINING PROTEIN"/>
    <property type="match status" value="1"/>
</dbReference>
<comment type="caution">
    <text evidence="4">The sequence shown here is derived from an EMBL/GenBank/DDBJ whole genome shotgun (WGS) entry which is preliminary data.</text>
</comment>
<dbReference type="Pfam" id="PF06985">
    <property type="entry name" value="HET"/>
    <property type="match status" value="1"/>
</dbReference>
<feature type="repeat" description="ANK" evidence="1">
    <location>
        <begin position="499"/>
        <end position="531"/>
    </location>
</feature>
<organism evidence="4 5">
    <name type="scientific">Vermiconidia calcicola</name>
    <dbReference type="NCBI Taxonomy" id="1690605"/>
    <lineage>
        <taxon>Eukaryota</taxon>
        <taxon>Fungi</taxon>
        <taxon>Dikarya</taxon>
        <taxon>Ascomycota</taxon>
        <taxon>Pezizomycotina</taxon>
        <taxon>Dothideomycetes</taxon>
        <taxon>Dothideomycetidae</taxon>
        <taxon>Mycosphaerellales</taxon>
        <taxon>Extremaceae</taxon>
        <taxon>Vermiconidia</taxon>
    </lineage>
</organism>
<feature type="repeat" description="ANK" evidence="1">
    <location>
        <begin position="698"/>
        <end position="730"/>
    </location>
</feature>
<dbReference type="Pfam" id="PF13637">
    <property type="entry name" value="Ank_4"/>
    <property type="match status" value="1"/>
</dbReference>
<feature type="repeat" description="ANK" evidence="1">
    <location>
        <begin position="631"/>
        <end position="663"/>
    </location>
</feature>
<dbReference type="Proteomes" id="UP001345827">
    <property type="component" value="Unassembled WGS sequence"/>
</dbReference>
<dbReference type="Pfam" id="PF00023">
    <property type="entry name" value="Ank"/>
    <property type="match status" value="1"/>
</dbReference>
<dbReference type="AlphaFoldDB" id="A0AAV9Q4L1"/>
<accession>A0AAV9Q4L1</accession>
<feature type="repeat" description="ANK" evidence="1">
    <location>
        <begin position="473"/>
        <end position="497"/>
    </location>
</feature>
<dbReference type="Pfam" id="PF26640">
    <property type="entry name" value="DUF8212"/>
    <property type="match status" value="1"/>
</dbReference>
<evidence type="ECO:0000313" key="5">
    <source>
        <dbReference type="Proteomes" id="UP001345827"/>
    </source>
</evidence>
<dbReference type="Pfam" id="PF12796">
    <property type="entry name" value="Ank_2"/>
    <property type="match status" value="2"/>
</dbReference>
<feature type="repeat" description="ANK" evidence="1">
    <location>
        <begin position="598"/>
        <end position="630"/>
    </location>
</feature>
<protein>
    <recommendedName>
        <fullName evidence="6">Heterokaryon incompatibility domain-containing protein</fullName>
    </recommendedName>
</protein>
<dbReference type="EMBL" id="JAXLQG010000012">
    <property type="protein sequence ID" value="KAK5533903.1"/>
    <property type="molecule type" value="Genomic_DNA"/>
</dbReference>
<feature type="repeat" description="ANK" evidence="1">
    <location>
        <begin position="532"/>
        <end position="564"/>
    </location>
</feature>
<dbReference type="PANTHER" id="PTHR10622">
    <property type="entry name" value="HET DOMAIN-CONTAINING PROTEIN"/>
    <property type="match status" value="1"/>
</dbReference>
<dbReference type="Pfam" id="PF13857">
    <property type="entry name" value="Ank_5"/>
    <property type="match status" value="1"/>
</dbReference>
<dbReference type="InterPro" id="IPR036770">
    <property type="entry name" value="Ankyrin_rpt-contain_sf"/>
</dbReference>
<feature type="repeat" description="ANK" evidence="1">
    <location>
        <begin position="402"/>
        <end position="434"/>
    </location>
</feature>
<proteinExistence type="predicted"/>
<keyword evidence="5" id="KW-1185">Reference proteome</keyword>